<protein>
    <submittedName>
        <fullName evidence="1">Uncharacterized protein</fullName>
    </submittedName>
</protein>
<proteinExistence type="predicted"/>
<sequence>MNPDIRKYVPIKSSNLFVLNAPRASAGLGKTESPGKIPAGNSNFHASGKKANRIFQLIPVLKGSSKKTR</sequence>
<name>A0A645IQR7_9ZZZZ</name>
<dbReference type="AlphaFoldDB" id="A0A645IQR7"/>
<gene>
    <name evidence="1" type="ORF">SDC9_200341</name>
</gene>
<organism evidence="1">
    <name type="scientific">bioreactor metagenome</name>
    <dbReference type="NCBI Taxonomy" id="1076179"/>
    <lineage>
        <taxon>unclassified sequences</taxon>
        <taxon>metagenomes</taxon>
        <taxon>ecological metagenomes</taxon>
    </lineage>
</organism>
<evidence type="ECO:0000313" key="1">
    <source>
        <dbReference type="EMBL" id="MPN52679.1"/>
    </source>
</evidence>
<comment type="caution">
    <text evidence="1">The sequence shown here is derived from an EMBL/GenBank/DDBJ whole genome shotgun (WGS) entry which is preliminary data.</text>
</comment>
<accession>A0A645IQR7</accession>
<reference evidence="1" key="1">
    <citation type="submission" date="2019-08" db="EMBL/GenBank/DDBJ databases">
        <authorList>
            <person name="Kucharzyk K."/>
            <person name="Murdoch R.W."/>
            <person name="Higgins S."/>
            <person name="Loffler F."/>
        </authorList>
    </citation>
    <scope>NUCLEOTIDE SEQUENCE</scope>
</reference>
<dbReference type="EMBL" id="VSSQ01119017">
    <property type="protein sequence ID" value="MPN52679.1"/>
    <property type="molecule type" value="Genomic_DNA"/>
</dbReference>